<feature type="domain" description="Protein kinase" evidence="13">
    <location>
        <begin position="11"/>
        <end position="390"/>
    </location>
</feature>
<keyword evidence="14" id="KW-0418">Kinase</keyword>
<dbReference type="InterPro" id="IPR003591">
    <property type="entry name" value="Leu-rich_rpt_typical-subtyp"/>
</dbReference>
<keyword evidence="9" id="KW-1133">Transmembrane helix</keyword>
<keyword evidence="11 14" id="KW-0675">Receptor</keyword>
<keyword evidence="6" id="KW-0677">Repeat</keyword>
<name>A0A438GS38_VITVI</name>
<organism evidence="14 15">
    <name type="scientific">Vitis vinifera</name>
    <name type="common">Grape</name>
    <dbReference type="NCBI Taxonomy" id="29760"/>
    <lineage>
        <taxon>Eukaryota</taxon>
        <taxon>Viridiplantae</taxon>
        <taxon>Streptophyta</taxon>
        <taxon>Embryophyta</taxon>
        <taxon>Tracheophyta</taxon>
        <taxon>Spermatophyta</taxon>
        <taxon>Magnoliopsida</taxon>
        <taxon>eudicotyledons</taxon>
        <taxon>Gunneridae</taxon>
        <taxon>Pentapetalae</taxon>
        <taxon>rosids</taxon>
        <taxon>Vitales</taxon>
        <taxon>Vitaceae</taxon>
        <taxon>Viteae</taxon>
        <taxon>Vitis</taxon>
    </lineage>
</organism>
<dbReference type="Pfam" id="PF00069">
    <property type="entry name" value="Pkinase"/>
    <property type="match status" value="1"/>
</dbReference>
<dbReference type="Gene3D" id="1.10.510.10">
    <property type="entry name" value="Transferase(Phosphotransferase) domain 1"/>
    <property type="match status" value="1"/>
</dbReference>
<comment type="caution">
    <text evidence="14">The sequence shown here is derived from an EMBL/GenBank/DDBJ whole genome shotgun (WGS) entry which is preliminary data.</text>
</comment>
<evidence type="ECO:0000256" key="3">
    <source>
        <dbReference type="ARBA" id="ARBA00022614"/>
    </source>
</evidence>
<dbReference type="Pfam" id="PF13855">
    <property type="entry name" value="LRR_8"/>
    <property type="match status" value="2"/>
</dbReference>
<dbReference type="EMBL" id="QGNW01000359">
    <property type="protein sequence ID" value="RVW75013.1"/>
    <property type="molecule type" value="Genomic_DNA"/>
</dbReference>
<dbReference type="GO" id="GO:0005886">
    <property type="term" value="C:plasma membrane"/>
    <property type="evidence" value="ECO:0007669"/>
    <property type="project" value="UniProtKB-SubCell"/>
</dbReference>
<dbReference type="InterPro" id="IPR001611">
    <property type="entry name" value="Leu-rich_rpt"/>
</dbReference>
<dbReference type="InterPro" id="IPR032675">
    <property type="entry name" value="LRR_dom_sf"/>
</dbReference>
<dbReference type="InterPro" id="IPR000719">
    <property type="entry name" value="Prot_kinase_dom"/>
</dbReference>
<evidence type="ECO:0000259" key="13">
    <source>
        <dbReference type="PROSITE" id="PS50011"/>
    </source>
</evidence>
<sequence length="396" mass="44110">MKNLNHLNLGYNNLTGVIPSSFGNLTNLNSLTLRGNQISGFIPPEIGYLLNLSYLDLSENQISGFIPEEIVNLKKLGHLDMSNNLISGKIPSQLGNLKEVEYFNLSYNNLSGTIPHSISNNYMWTSIDLSHNQLEGQSTTPHEAFGHDKGLCGGIKVTALGFLFHKQKIRKNQLSKTTKVKMEICFPIWDYDGTIAYDDIIQATEDFDIKYCIGTGGYGSVYRAQLPSGKVMHVSRLQIYGKRKLVLYVEDEVEVMELDWIKRTVRSDSSNQTLLVGTYGYIAPELAYTMVVTKKCDVYSFGMVALETMMGMHPGELVTSLSSSSAQNTTLKDVLDSRLSSPKSTRVANNVALIVSLALKCLHSNPHFRPSMQEVSLKLVSTKSFPNPSVQYYFCN</sequence>
<dbReference type="Pfam" id="PF00560">
    <property type="entry name" value="LRR_1"/>
    <property type="match status" value="1"/>
</dbReference>
<keyword evidence="7" id="KW-0547">Nucleotide-binding</keyword>
<evidence type="ECO:0000256" key="5">
    <source>
        <dbReference type="ARBA" id="ARBA00022729"/>
    </source>
</evidence>
<evidence type="ECO:0000256" key="11">
    <source>
        <dbReference type="ARBA" id="ARBA00023170"/>
    </source>
</evidence>
<dbReference type="GO" id="GO:0005524">
    <property type="term" value="F:ATP binding"/>
    <property type="evidence" value="ECO:0007669"/>
    <property type="project" value="UniProtKB-KW"/>
</dbReference>
<keyword evidence="2" id="KW-1003">Cell membrane</keyword>
<keyword evidence="8" id="KW-0067">ATP-binding</keyword>
<evidence type="ECO:0000256" key="2">
    <source>
        <dbReference type="ARBA" id="ARBA00022475"/>
    </source>
</evidence>
<evidence type="ECO:0000313" key="14">
    <source>
        <dbReference type="EMBL" id="RVW75013.1"/>
    </source>
</evidence>
<evidence type="ECO:0000256" key="7">
    <source>
        <dbReference type="ARBA" id="ARBA00022741"/>
    </source>
</evidence>
<dbReference type="InterPro" id="IPR011009">
    <property type="entry name" value="Kinase-like_dom_sf"/>
</dbReference>
<keyword evidence="4" id="KW-0812">Transmembrane</keyword>
<proteinExistence type="predicted"/>
<keyword evidence="5" id="KW-0732">Signal</keyword>
<dbReference type="PANTHER" id="PTHR48053">
    <property type="entry name" value="LEUCINE RICH REPEAT FAMILY PROTEIN, EXPRESSED"/>
    <property type="match status" value="1"/>
</dbReference>
<dbReference type="Proteomes" id="UP000288805">
    <property type="component" value="Unassembled WGS sequence"/>
</dbReference>
<dbReference type="SMART" id="SM00369">
    <property type="entry name" value="LRR_TYP"/>
    <property type="match status" value="4"/>
</dbReference>
<protein>
    <submittedName>
        <fullName evidence="14">MDIS1-interacting receptor like kinase 2</fullName>
    </submittedName>
</protein>
<reference evidence="14 15" key="1">
    <citation type="journal article" date="2018" name="PLoS Genet.">
        <title>Population sequencing reveals clonal diversity and ancestral inbreeding in the grapevine cultivar Chardonnay.</title>
        <authorList>
            <person name="Roach M.J."/>
            <person name="Johnson D.L."/>
            <person name="Bohlmann J."/>
            <person name="van Vuuren H.J."/>
            <person name="Jones S.J."/>
            <person name="Pretorius I.S."/>
            <person name="Schmidt S.A."/>
            <person name="Borneman A.R."/>
        </authorList>
    </citation>
    <scope>NUCLEOTIDE SEQUENCE [LARGE SCALE GENOMIC DNA]</scope>
    <source>
        <strain evidence="15">cv. Chardonnay</strain>
        <tissue evidence="14">Leaf</tissue>
    </source>
</reference>
<evidence type="ECO:0000256" key="9">
    <source>
        <dbReference type="ARBA" id="ARBA00022989"/>
    </source>
</evidence>
<dbReference type="Gene3D" id="3.30.200.20">
    <property type="entry name" value="Phosphorylase Kinase, domain 1"/>
    <property type="match status" value="1"/>
</dbReference>
<dbReference type="InterPro" id="IPR051716">
    <property type="entry name" value="Plant_RL_S/T_kinase"/>
</dbReference>
<keyword evidence="12" id="KW-0325">Glycoprotein</keyword>
<keyword evidence="10" id="KW-0472">Membrane</keyword>
<dbReference type="FunFam" id="3.80.10.10:FF:000383">
    <property type="entry name" value="Leucine-rich repeat receptor protein kinase EMS1"/>
    <property type="match status" value="1"/>
</dbReference>
<comment type="subcellular location">
    <subcellularLocation>
        <location evidence="1">Cell membrane</location>
        <topology evidence="1">Single-pass type I membrane protein</topology>
    </subcellularLocation>
</comment>
<dbReference type="SUPFAM" id="SSF56112">
    <property type="entry name" value="Protein kinase-like (PK-like)"/>
    <property type="match status" value="1"/>
</dbReference>
<evidence type="ECO:0000313" key="15">
    <source>
        <dbReference type="Proteomes" id="UP000288805"/>
    </source>
</evidence>
<dbReference type="GO" id="GO:0004672">
    <property type="term" value="F:protein kinase activity"/>
    <property type="evidence" value="ECO:0007669"/>
    <property type="project" value="InterPro"/>
</dbReference>
<dbReference type="GO" id="GO:0051606">
    <property type="term" value="P:detection of stimulus"/>
    <property type="evidence" value="ECO:0007669"/>
    <property type="project" value="UniProtKB-ARBA"/>
</dbReference>
<keyword evidence="3" id="KW-0433">Leucine-rich repeat</keyword>
<evidence type="ECO:0000256" key="8">
    <source>
        <dbReference type="ARBA" id="ARBA00022840"/>
    </source>
</evidence>
<dbReference type="SMART" id="SM00220">
    <property type="entry name" value="S_TKc"/>
    <property type="match status" value="1"/>
</dbReference>
<accession>A0A438GS38</accession>
<keyword evidence="14" id="KW-0808">Transferase</keyword>
<dbReference type="AlphaFoldDB" id="A0A438GS38"/>
<gene>
    <name evidence="14" type="primary">MIK2_95</name>
    <name evidence="14" type="ORF">CK203_053650</name>
</gene>
<dbReference type="SUPFAM" id="SSF52058">
    <property type="entry name" value="L domain-like"/>
    <property type="match status" value="1"/>
</dbReference>
<evidence type="ECO:0000256" key="1">
    <source>
        <dbReference type="ARBA" id="ARBA00004251"/>
    </source>
</evidence>
<dbReference type="PANTHER" id="PTHR48053:SF126">
    <property type="entry name" value="MDIS1-INTERACTING RECEPTOR LIKE KINASE 2-LIKE ISOFORM X1"/>
    <property type="match status" value="1"/>
</dbReference>
<evidence type="ECO:0000256" key="6">
    <source>
        <dbReference type="ARBA" id="ARBA00022737"/>
    </source>
</evidence>
<evidence type="ECO:0000256" key="10">
    <source>
        <dbReference type="ARBA" id="ARBA00023136"/>
    </source>
</evidence>
<dbReference type="PROSITE" id="PS50011">
    <property type="entry name" value="PROTEIN_KINASE_DOM"/>
    <property type="match status" value="1"/>
</dbReference>
<dbReference type="FunFam" id="3.80.10.10:FF:000470">
    <property type="entry name" value="LRR receptor-like serine/threonine-protein kinase RPK2"/>
    <property type="match status" value="1"/>
</dbReference>
<evidence type="ECO:0000256" key="4">
    <source>
        <dbReference type="ARBA" id="ARBA00022692"/>
    </source>
</evidence>
<evidence type="ECO:0000256" key="12">
    <source>
        <dbReference type="ARBA" id="ARBA00023180"/>
    </source>
</evidence>
<dbReference type="Gene3D" id="3.80.10.10">
    <property type="entry name" value="Ribonuclease Inhibitor"/>
    <property type="match status" value="2"/>
</dbReference>